<reference evidence="2 3" key="1">
    <citation type="submission" date="2024-01" db="EMBL/GenBank/DDBJ databases">
        <title>Genome assemblies of Stephania.</title>
        <authorList>
            <person name="Yang L."/>
        </authorList>
    </citation>
    <scope>NUCLEOTIDE SEQUENCE [LARGE SCALE GENOMIC DNA]</scope>
    <source>
        <strain evidence="2">JXDWG</strain>
        <tissue evidence="2">Leaf</tissue>
    </source>
</reference>
<dbReference type="EMBL" id="JBBNAG010000004">
    <property type="protein sequence ID" value="KAK9140605.1"/>
    <property type="molecule type" value="Genomic_DNA"/>
</dbReference>
<sequence>MVACSEEACSKACDSARPPQSFAPPPPVGGRGGDGRAKAACEILVASCKACPYCSQAPRM</sequence>
<accession>A0AAP0PGX5</accession>
<dbReference type="Proteomes" id="UP001419268">
    <property type="component" value="Unassembled WGS sequence"/>
</dbReference>
<evidence type="ECO:0000256" key="1">
    <source>
        <dbReference type="SAM" id="MobiDB-lite"/>
    </source>
</evidence>
<evidence type="ECO:0000313" key="3">
    <source>
        <dbReference type="Proteomes" id="UP001419268"/>
    </source>
</evidence>
<proteinExistence type="predicted"/>
<dbReference type="AlphaFoldDB" id="A0AAP0PGX5"/>
<feature type="region of interest" description="Disordered" evidence="1">
    <location>
        <begin position="1"/>
        <end position="35"/>
    </location>
</feature>
<evidence type="ECO:0000313" key="2">
    <source>
        <dbReference type="EMBL" id="KAK9140605.1"/>
    </source>
</evidence>
<organism evidence="2 3">
    <name type="scientific">Stephania cephalantha</name>
    <dbReference type="NCBI Taxonomy" id="152367"/>
    <lineage>
        <taxon>Eukaryota</taxon>
        <taxon>Viridiplantae</taxon>
        <taxon>Streptophyta</taxon>
        <taxon>Embryophyta</taxon>
        <taxon>Tracheophyta</taxon>
        <taxon>Spermatophyta</taxon>
        <taxon>Magnoliopsida</taxon>
        <taxon>Ranunculales</taxon>
        <taxon>Menispermaceae</taxon>
        <taxon>Menispermoideae</taxon>
        <taxon>Cissampelideae</taxon>
        <taxon>Stephania</taxon>
    </lineage>
</organism>
<comment type="caution">
    <text evidence="2">The sequence shown here is derived from an EMBL/GenBank/DDBJ whole genome shotgun (WGS) entry which is preliminary data.</text>
</comment>
<keyword evidence="3" id="KW-1185">Reference proteome</keyword>
<gene>
    <name evidence="2" type="ORF">Scep_010286</name>
</gene>
<name>A0AAP0PGX5_9MAGN</name>
<protein>
    <submittedName>
        <fullName evidence="2">Uncharacterized protein</fullName>
    </submittedName>
</protein>